<keyword evidence="2 4" id="KW-0547">Nucleotide-binding</keyword>
<dbReference type="InterPro" id="IPR037171">
    <property type="entry name" value="NagB/RpiA_transferase-like"/>
</dbReference>
<evidence type="ECO:0000256" key="4">
    <source>
        <dbReference type="PIRSR" id="PIRSR006806-1"/>
    </source>
</evidence>
<evidence type="ECO:0000256" key="6">
    <source>
        <dbReference type="SAM" id="MobiDB-lite"/>
    </source>
</evidence>
<dbReference type="NCBIfam" id="TIGR02727">
    <property type="entry name" value="MTHFS_bact"/>
    <property type="match status" value="1"/>
</dbReference>
<dbReference type="RefSeq" id="WP_012725945.1">
    <property type="nucleotide sequence ID" value="NC_012669.1"/>
</dbReference>
<dbReference type="KEGG" id="bcv:Bcav_0904"/>
<sequence>MSSAANFTAGPHGAERTKDQLRVEARARRTGRSSKARVSAAAGIADRAAELLEARADGVTCVAAYASRPAEPGTAPLLDLLDQRGVRVLLPVLGPGLARGWAEYADADDLAVRAPGRPPEPSGPASEAEALGAAAVVFAPALGVDDAGIRLGQGGGWYDRALHHAAPDALVVAVVFDDEVHDDALPREEHDVPVHAVLTPSSWWLVPR</sequence>
<dbReference type="InterPro" id="IPR024185">
    <property type="entry name" value="FTHF_cligase-like_sf"/>
</dbReference>
<feature type="binding site" evidence="4">
    <location>
        <begin position="18"/>
        <end position="22"/>
    </location>
    <ligand>
        <name>ATP</name>
        <dbReference type="ChEBI" id="CHEBI:30616"/>
    </ligand>
</feature>
<evidence type="ECO:0000256" key="3">
    <source>
        <dbReference type="ARBA" id="ARBA00022840"/>
    </source>
</evidence>
<dbReference type="PIRSF" id="PIRSF006806">
    <property type="entry name" value="FTHF_cligase"/>
    <property type="match status" value="1"/>
</dbReference>
<comment type="catalytic activity">
    <reaction evidence="5">
        <text>(6S)-5-formyl-5,6,7,8-tetrahydrofolate + ATP = (6R)-5,10-methenyltetrahydrofolate + ADP + phosphate</text>
        <dbReference type="Rhea" id="RHEA:10488"/>
        <dbReference type="ChEBI" id="CHEBI:30616"/>
        <dbReference type="ChEBI" id="CHEBI:43474"/>
        <dbReference type="ChEBI" id="CHEBI:57455"/>
        <dbReference type="ChEBI" id="CHEBI:57457"/>
        <dbReference type="ChEBI" id="CHEBI:456216"/>
        <dbReference type="EC" id="6.3.3.2"/>
    </reaction>
</comment>
<dbReference type="GO" id="GO:0009396">
    <property type="term" value="P:folic acid-containing compound biosynthetic process"/>
    <property type="evidence" value="ECO:0007669"/>
    <property type="project" value="TreeGrafter"/>
</dbReference>
<evidence type="ECO:0000256" key="5">
    <source>
        <dbReference type="RuleBase" id="RU361279"/>
    </source>
</evidence>
<dbReference type="GO" id="GO:0035999">
    <property type="term" value="P:tetrahydrofolate interconversion"/>
    <property type="evidence" value="ECO:0007669"/>
    <property type="project" value="TreeGrafter"/>
</dbReference>
<keyword evidence="5" id="KW-0460">Magnesium</keyword>
<dbReference type="AlphaFoldDB" id="C5BZJ3"/>
<comment type="cofactor">
    <cofactor evidence="5">
        <name>Mg(2+)</name>
        <dbReference type="ChEBI" id="CHEBI:18420"/>
    </cofactor>
</comment>
<organism evidence="7 8">
    <name type="scientific">Beutenbergia cavernae (strain ATCC BAA-8 / DSM 12333 / CCUG 43141 / JCM 11478 / NBRC 16432 / NCIMB 13614 / HKI 0122)</name>
    <dbReference type="NCBI Taxonomy" id="471853"/>
    <lineage>
        <taxon>Bacteria</taxon>
        <taxon>Bacillati</taxon>
        <taxon>Actinomycetota</taxon>
        <taxon>Actinomycetes</taxon>
        <taxon>Micrococcales</taxon>
        <taxon>Beutenbergiaceae</taxon>
        <taxon>Beutenbergia</taxon>
    </lineage>
</organism>
<dbReference type="SUPFAM" id="SSF100950">
    <property type="entry name" value="NagB/RpiA/CoA transferase-like"/>
    <property type="match status" value="1"/>
</dbReference>
<dbReference type="Pfam" id="PF01812">
    <property type="entry name" value="5-FTHF_cyc-lig"/>
    <property type="match status" value="1"/>
</dbReference>
<evidence type="ECO:0000313" key="7">
    <source>
        <dbReference type="EMBL" id="ACQ79165.1"/>
    </source>
</evidence>
<dbReference type="PANTHER" id="PTHR23407">
    <property type="entry name" value="ATPASE INHIBITOR/5-FORMYLTETRAHYDROFOLATE CYCLO-LIGASE"/>
    <property type="match status" value="1"/>
</dbReference>
<protein>
    <recommendedName>
        <fullName evidence="5">5-formyltetrahydrofolate cyclo-ligase</fullName>
        <ecNumber evidence="5">6.3.3.2</ecNumber>
    </recommendedName>
</protein>
<dbReference type="eggNOG" id="COG0212">
    <property type="taxonomic scope" value="Bacteria"/>
</dbReference>
<feature type="binding site" evidence="4">
    <location>
        <begin position="150"/>
        <end position="158"/>
    </location>
    <ligand>
        <name>ATP</name>
        <dbReference type="ChEBI" id="CHEBI:30616"/>
    </ligand>
</feature>
<evidence type="ECO:0000256" key="1">
    <source>
        <dbReference type="ARBA" id="ARBA00010638"/>
    </source>
</evidence>
<reference evidence="7 8" key="1">
    <citation type="journal article" date="2009" name="Stand. Genomic Sci.">
        <title>Complete genome sequence of Beutenbergia cavernae type strain (HKI 0122).</title>
        <authorList>
            <person name="Land M."/>
            <person name="Pukall R."/>
            <person name="Abt B."/>
            <person name="Goker M."/>
            <person name="Rohde M."/>
            <person name="Glavina Del Rio T."/>
            <person name="Tice H."/>
            <person name="Copeland A."/>
            <person name="Cheng J.F."/>
            <person name="Lucas S."/>
            <person name="Chen F."/>
            <person name="Nolan M."/>
            <person name="Bruce D."/>
            <person name="Goodwin L."/>
            <person name="Pitluck S."/>
            <person name="Ivanova N."/>
            <person name="Mavromatis K."/>
            <person name="Ovchinnikova G."/>
            <person name="Pati A."/>
            <person name="Chen A."/>
            <person name="Palaniappan K."/>
            <person name="Hauser L."/>
            <person name="Chang Y.J."/>
            <person name="Jefferies C.C."/>
            <person name="Saunders E."/>
            <person name="Brettin T."/>
            <person name="Detter J.C."/>
            <person name="Han C."/>
            <person name="Chain P."/>
            <person name="Bristow J."/>
            <person name="Eisen J.A."/>
            <person name="Markowitz V."/>
            <person name="Hugenholtz P."/>
            <person name="Kyrpides N.C."/>
            <person name="Klenk H.P."/>
            <person name="Lapidus A."/>
        </authorList>
    </citation>
    <scope>NUCLEOTIDE SEQUENCE [LARGE SCALE GENOMIC DNA]</scope>
    <source>
        <strain evidence="8">ATCC BAA-8 / DSM 12333 / NBRC 16432</strain>
    </source>
</reference>
<evidence type="ECO:0000256" key="2">
    <source>
        <dbReference type="ARBA" id="ARBA00022741"/>
    </source>
</evidence>
<evidence type="ECO:0000313" key="8">
    <source>
        <dbReference type="Proteomes" id="UP000007962"/>
    </source>
</evidence>
<keyword evidence="8" id="KW-1185">Reference proteome</keyword>
<dbReference type="HOGENOM" id="CLU_066245_1_0_11"/>
<dbReference type="Proteomes" id="UP000007962">
    <property type="component" value="Chromosome"/>
</dbReference>
<accession>C5BZJ3</accession>
<dbReference type="GO" id="GO:0046872">
    <property type="term" value="F:metal ion binding"/>
    <property type="evidence" value="ECO:0007669"/>
    <property type="project" value="UniProtKB-KW"/>
</dbReference>
<name>C5BZJ3_BEUC1</name>
<feature type="binding site" evidence="4">
    <location>
        <position position="71"/>
    </location>
    <ligand>
        <name>substrate</name>
    </ligand>
</feature>
<dbReference type="GO" id="GO:0030272">
    <property type="term" value="F:5-formyltetrahydrofolate cyclo-ligase activity"/>
    <property type="evidence" value="ECO:0007669"/>
    <property type="project" value="UniProtKB-EC"/>
</dbReference>
<dbReference type="GO" id="GO:0005524">
    <property type="term" value="F:ATP binding"/>
    <property type="evidence" value="ECO:0007669"/>
    <property type="project" value="UniProtKB-KW"/>
</dbReference>
<keyword evidence="7" id="KW-0436">Ligase</keyword>
<keyword evidence="5" id="KW-0479">Metal-binding</keyword>
<dbReference type="EMBL" id="CP001618">
    <property type="protein sequence ID" value="ACQ79165.1"/>
    <property type="molecule type" value="Genomic_DNA"/>
</dbReference>
<dbReference type="InterPro" id="IPR002698">
    <property type="entry name" value="FTHF_cligase"/>
</dbReference>
<dbReference type="STRING" id="471853.Bcav_0904"/>
<dbReference type="PANTHER" id="PTHR23407:SF1">
    <property type="entry name" value="5-FORMYLTETRAHYDROFOLATE CYCLO-LIGASE"/>
    <property type="match status" value="1"/>
</dbReference>
<keyword evidence="3 4" id="KW-0067">ATP-binding</keyword>
<dbReference type="Gene3D" id="3.40.50.10420">
    <property type="entry name" value="NagB/RpiA/CoA transferase-like"/>
    <property type="match status" value="1"/>
</dbReference>
<dbReference type="OrthoDB" id="3242798at2"/>
<feature type="compositionally biased region" description="Basic and acidic residues" evidence="6">
    <location>
        <begin position="13"/>
        <end position="27"/>
    </location>
</feature>
<gene>
    <name evidence="7" type="ordered locus">Bcav_0904</name>
</gene>
<proteinExistence type="inferred from homology"/>
<comment type="similarity">
    <text evidence="1 5">Belongs to the 5-formyltetrahydrofolate cyclo-ligase family.</text>
</comment>
<feature type="region of interest" description="Disordered" evidence="6">
    <location>
        <begin position="1"/>
        <end position="39"/>
    </location>
</feature>
<dbReference type="EC" id="6.3.3.2" evidence="5"/>